<reference evidence="1" key="1">
    <citation type="submission" date="2014-09" db="EMBL/GenBank/DDBJ databases">
        <title>Genome sequence of the luminous mushroom Mycena chlorophos for searching fungal bioluminescence genes.</title>
        <authorList>
            <person name="Tanaka Y."/>
            <person name="Kasuga D."/>
            <person name="Oba Y."/>
            <person name="Hase S."/>
            <person name="Sato K."/>
            <person name="Oba Y."/>
            <person name="Sakakibara Y."/>
        </authorList>
    </citation>
    <scope>NUCLEOTIDE SEQUENCE</scope>
</reference>
<proteinExistence type="predicted"/>
<evidence type="ECO:0000313" key="2">
    <source>
        <dbReference type="Proteomes" id="UP000815677"/>
    </source>
</evidence>
<gene>
    <name evidence="1" type="ORF">MCHLO_00115</name>
</gene>
<evidence type="ECO:0000313" key="1">
    <source>
        <dbReference type="EMBL" id="GAT42400.1"/>
    </source>
</evidence>
<protein>
    <submittedName>
        <fullName evidence="1">Uncharacterized protein</fullName>
    </submittedName>
</protein>
<keyword evidence="2" id="KW-1185">Reference proteome</keyword>
<organism evidence="1 2">
    <name type="scientific">Mycena chlorophos</name>
    <name type="common">Agaric fungus</name>
    <name type="synonym">Agaricus chlorophos</name>
    <dbReference type="NCBI Taxonomy" id="658473"/>
    <lineage>
        <taxon>Eukaryota</taxon>
        <taxon>Fungi</taxon>
        <taxon>Dikarya</taxon>
        <taxon>Basidiomycota</taxon>
        <taxon>Agaricomycotina</taxon>
        <taxon>Agaricomycetes</taxon>
        <taxon>Agaricomycetidae</taxon>
        <taxon>Agaricales</taxon>
        <taxon>Marasmiineae</taxon>
        <taxon>Mycenaceae</taxon>
        <taxon>Mycena</taxon>
    </lineage>
</organism>
<feature type="non-terminal residue" evidence="1">
    <location>
        <position position="1"/>
    </location>
</feature>
<accession>A0ABQ0KUF7</accession>
<dbReference type="Proteomes" id="UP000815677">
    <property type="component" value="Unassembled WGS sequence"/>
</dbReference>
<sequence length="74" mass="7983">TNRKRIVGYRVFADNLWDGLPGLDKLSSAPSSSNAFPFPTNRPSIASRSRYGAAGVETLSLLDHLPAPASANRR</sequence>
<name>A0ABQ0KUF7_MYCCL</name>
<dbReference type="EMBL" id="DF837883">
    <property type="protein sequence ID" value="GAT42400.1"/>
    <property type="molecule type" value="Genomic_DNA"/>
</dbReference>